<feature type="domain" description="DNA2/NAM7 helicase helicase" evidence="6">
    <location>
        <begin position="622"/>
        <end position="696"/>
    </location>
</feature>
<keyword evidence="10" id="KW-1185">Reference proteome</keyword>
<feature type="region of interest" description="Disordered" evidence="5">
    <location>
        <begin position="411"/>
        <end position="454"/>
    </location>
</feature>
<keyword evidence="4" id="KW-0067">ATP-binding</keyword>
<feature type="domain" description="DNA2/NAM7 helicase helicase" evidence="6">
    <location>
        <begin position="1257"/>
        <end position="1489"/>
    </location>
</feature>
<feature type="compositionally biased region" description="Acidic residues" evidence="5">
    <location>
        <begin position="434"/>
        <end position="454"/>
    </location>
</feature>
<feature type="region of interest" description="Disordered" evidence="5">
    <location>
        <begin position="1466"/>
        <end position="1509"/>
    </location>
</feature>
<dbReference type="InterPro" id="IPR027417">
    <property type="entry name" value="P-loop_NTPase"/>
</dbReference>
<dbReference type="Pfam" id="PF13086">
    <property type="entry name" value="AAA_11"/>
    <property type="match status" value="4"/>
</dbReference>
<dbReference type="FunFam" id="3.40.50.300:FF:000326">
    <property type="entry name" value="P-loop containing nucleoside triphosphate hydrolase"/>
    <property type="match status" value="2"/>
</dbReference>
<feature type="compositionally biased region" description="Basic and acidic residues" evidence="5">
    <location>
        <begin position="1484"/>
        <end position="1494"/>
    </location>
</feature>
<dbReference type="GO" id="GO:0016787">
    <property type="term" value="F:hydrolase activity"/>
    <property type="evidence" value="ECO:0007669"/>
    <property type="project" value="UniProtKB-KW"/>
</dbReference>
<keyword evidence="3" id="KW-0347">Helicase</keyword>
<dbReference type="InterPro" id="IPR041677">
    <property type="entry name" value="DNA2/NAM7_AAA_11"/>
</dbReference>
<evidence type="ECO:0000256" key="1">
    <source>
        <dbReference type="ARBA" id="ARBA00022741"/>
    </source>
</evidence>
<evidence type="ECO:0000259" key="7">
    <source>
        <dbReference type="Pfam" id="PF13087"/>
    </source>
</evidence>
<dbReference type="GO" id="GO:0005524">
    <property type="term" value="F:ATP binding"/>
    <property type="evidence" value="ECO:0007669"/>
    <property type="project" value="UniProtKB-KW"/>
</dbReference>
<feature type="domain" description="DNA2/NAM7 helicase helicase" evidence="6">
    <location>
        <begin position="1625"/>
        <end position="1698"/>
    </location>
</feature>
<evidence type="ECO:0000313" key="9">
    <source>
        <dbReference type="EMBL" id="KAF7136428.1"/>
    </source>
</evidence>
<evidence type="ECO:0000256" key="3">
    <source>
        <dbReference type="ARBA" id="ARBA00022806"/>
    </source>
</evidence>
<dbReference type="Pfam" id="PF13087">
    <property type="entry name" value="AAA_12"/>
    <property type="match status" value="2"/>
</dbReference>
<feature type="compositionally biased region" description="Acidic residues" evidence="5">
    <location>
        <begin position="1415"/>
        <end position="1427"/>
    </location>
</feature>
<dbReference type="GO" id="GO:0004386">
    <property type="term" value="F:helicase activity"/>
    <property type="evidence" value="ECO:0007669"/>
    <property type="project" value="UniProtKB-KW"/>
</dbReference>
<dbReference type="PANTHER" id="PTHR10887">
    <property type="entry name" value="DNA2/NAM7 HELICASE FAMILY"/>
    <property type="match status" value="1"/>
</dbReference>
<evidence type="ECO:0000313" key="10">
    <source>
        <dbReference type="Proteomes" id="UP000626092"/>
    </source>
</evidence>
<name>A0A834GK02_RHOSS</name>
<evidence type="ECO:0000259" key="6">
    <source>
        <dbReference type="Pfam" id="PF13086"/>
    </source>
</evidence>
<evidence type="ECO:0000256" key="4">
    <source>
        <dbReference type="ARBA" id="ARBA00022840"/>
    </source>
</evidence>
<dbReference type="Proteomes" id="UP000626092">
    <property type="component" value="Unassembled WGS sequence"/>
</dbReference>
<feature type="region of interest" description="Disordered" evidence="5">
    <location>
        <begin position="1411"/>
        <end position="1430"/>
    </location>
</feature>
<dbReference type="OrthoDB" id="6513042at2759"/>
<feature type="domain" description="DNA2/NAM7 helicase helicase" evidence="6">
    <location>
        <begin position="255"/>
        <end position="490"/>
    </location>
</feature>
<dbReference type="InterPro" id="IPR045055">
    <property type="entry name" value="DNA2/NAM7-like"/>
</dbReference>
<dbReference type="CDD" id="cd18808">
    <property type="entry name" value="SF1_C_Upf1"/>
    <property type="match status" value="2"/>
</dbReference>
<evidence type="ECO:0008006" key="11">
    <source>
        <dbReference type="Google" id="ProtNLM"/>
    </source>
</evidence>
<organism evidence="9 10">
    <name type="scientific">Rhododendron simsii</name>
    <name type="common">Sims's rhododendron</name>
    <dbReference type="NCBI Taxonomy" id="118357"/>
    <lineage>
        <taxon>Eukaryota</taxon>
        <taxon>Viridiplantae</taxon>
        <taxon>Streptophyta</taxon>
        <taxon>Embryophyta</taxon>
        <taxon>Tracheophyta</taxon>
        <taxon>Spermatophyta</taxon>
        <taxon>Magnoliopsida</taxon>
        <taxon>eudicotyledons</taxon>
        <taxon>Gunneridae</taxon>
        <taxon>Pentapetalae</taxon>
        <taxon>asterids</taxon>
        <taxon>Ericales</taxon>
        <taxon>Ericaceae</taxon>
        <taxon>Ericoideae</taxon>
        <taxon>Rhodoreae</taxon>
        <taxon>Rhododendron</taxon>
    </lineage>
</organism>
<keyword evidence="1" id="KW-0547">Nucleotide-binding</keyword>
<dbReference type="SUPFAM" id="SSF52540">
    <property type="entry name" value="P-loop containing nucleoside triphosphate hydrolases"/>
    <property type="match status" value="2"/>
</dbReference>
<evidence type="ECO:0000256" key="2">
    <source>
        <dbReference type="ARBA" id="ARBA00022801"/>
    </source>
</evidence>
<dbReference type="PANTHER" id="PTHR10887:SF522">
    <property type="entry name" value="P-LOOP CONTAINING NUCLEOSIDE TRIPHOSPHATE HYDROLASES SUPERFAMILY PROTEIN"/>
    <property type="match status" value="1"/>
</dbReference>
<evidence type="ECO:0000256" key="5">
    <source>
        <dbReference type="SAM" id="MobiDB-lite"/>
    </source>
</evidence>
<evidence type="ECO:0000259" key="8">
    <source>
        <dbReference type="Pfam" id="PF20073"/>
    </source>
</evidence>
<reference evidence="9" key="1">
    <citation type="submission" date="2019-11" db="EMBL/GenBank/DDBJ databases">
        <authorList>
            <person name="Liu Y."/>
            <person name="Hou J."/>
            <person name="Li T.-Q."/>
            <person name="Guan C.-H."/>
            <person name="Wu X."/>
            <person name="Wu H.-Z."/>
            <person name="Ling F."/>
            <person name="Zhang R."/>
            <person name="Shi X.-G."/>
            <person name="Ren J.-P."/>
            <person name="Chen E.-F."/>
            <person name="Sun J.-M."/>
        </authorList>
    </citation>
    <scope>NUCLEOTIDE SEQUENCE</scope>
    <source>
        <strain evidence="9">Adult_tree_wgs_1</strain>
        <tissue evidence="9">Leaves</tissue>
    </source>
</reference>
<feature type="domain" description="DUF6469" evidence="8">
    <location>
        <begin position="89"/>
        <end position="206"/>
    </location>
</feature>
<gene>
    <name evidence="9" type="ORF">RHSIM_Rhsim08G0022600</name>
</gene>
<keyword evidence="2" id="KW-0378">Hydrolase</keyword>
<dbReference type="InterPro" id="IPR047187">
    <property type="entry name" value="SF1_C_Upf1"/>
</dbReference>
<dbReference type="InterPro" id="IPR045529">
    <property type="entry name" value="DUF6469"/>
</dbReference>
<feature type="domain" description="DNA2/NAM7 helicase-like C-terminal" evidence="7">
    <location>
        <begin position="1706"/>
        <end position="1902"/>
    </location>
</feature>
<dbReference type="EMBL" id="WJXA01000008">
    <property type="protein sequence ID" value="KAF7136428.1"/>
    <property type="molecule type" value="Genomic_DNA"/>
</dbReference>
<accession>A0A834GK02</accession>
<comment type="caution">
    <text evidence="9">The sequence shown here is derived from an EMBL/GenBank/DDBJ whole genome shotgun (WGS) entry which is preliminary data.</text>
</comment>
<feature type="region of interest" description="Disordered" evidence="5">
    <location>
        <begin position="1018"/>
        <end position="1037"/>
    </location>
</feature>
<proteinExistence type="predicted"/>
<dbReference type="InterPro" id="IPR041679">
    <property type="entry name" value="DNA2/NAM7-like_C"/>
</dbReference>
<dbReference type="Pfam" id="PF20073">
    <property type="entry name" value="DUF6469"/>
    <property type="match status" value="1"/>
</dbReference>
<sequence>MGSTGTHAKKGESKGQGLIDLVFSWSLSDVLNKDLYKTKVKPIPETFSSTNEYMNSFIDPLIEETHTGLFSSIQTVHRAPTSEIWTVNTSKDFKPPKDLYYNISLNRSRVASSFQGMYEPEFGDLVALTEIKPKCIGDLNRPKSPYVIAVVQRMGEYGSEKIEIRASKPIALGVYGDRPEDKNKRSLFVVYLANMITNIRIWTALKSELEGGNMNVIKRVLQPDCTIGENCINCSLEEIDRDVKNEVRNATSTFKLDDSQQDAVLSCVATGKCHHQNTVKLIWGPPGTGKTKTVASLLFVLLRIKCRTLTCAPTNIAVLGVASRLMSLVSHALEYDTYGLGDIVLFGNGERMKIDNHEDIFDVFLDYRVVALSSCLSPLSGWKHNVESMICLLKDSEEMYRLYLEQEKKKYKDDDKGEEEEKETNVENQMVNNNEDEDEEEEEDIDQDSNDGDEREIWRRKIVQTLKENKKKEKKKEEEEPAKREGNFKCDKREEKDNLTRSNKEKGEKAEKDEDPLTFAEFFIKRFKLIGNNLIFCITNLYTHMPTSFISLKVVKKMMKARDLLKSIEAMCTHAVANKGLKEAWHGVDEFGNTSSSNRECVQILRFLSDTINLPNFTEHYEIRSFCLQNACLIFCTASSSATLHTEGMGPLDMLVIDEAAQLKECESTIPLQLSGLRHAILIGDERQLPAMVQSKICQPAEFGRSLFERLVTLGHKKHLLNVQYRMHPSISLFPNREFYESRILDGPNVKEQAYERRLLQGSMYGSYSFINVSQGKEEFDRHSTKNMVEVEVVCEIVASLFKESVASKQKLRVGCISPYKAQVFALQEKLGKKYNTDSYPDFSVDVRSVDGFQGGEEDLIIISTVRCNAKGEVGFLSNRQRTNVALTRARHCLWILGNGATLINSGSVWRELVVDAKDRSCFYDADDDKNLAQAVEGVLVELNQLGTLSITDSPRFRNTRWKPQNQFQIRHSEPGGCDWRGRPAPFPTSGQLGGLFNRQDRLNSQFTRVQISSNQGEFSTGGMAADSSAGKKTSTADSDYIGRRLASLSIMDEPGSSSNISKSSCFPSTYSARVKLIPKTFSSTSEYLNSFIYPLIEETHADLFSSMETVPRAPSREIWSVTKSKDFEPLDLSYYILLTENTDTANGEVYEPEFGDLMALTEVRPKCIDDLDRPKSPYLIALVEWVDEENPENIAIRASKPIMLGEDGDERGDKRKPSLFAVYLTNMIEESCTKCLSEESNRAVVSIVKNAISSFKLDTSQLDAVLSCVATRQCRHQNTVKLIWGPPGTGKTKTVASLLFVLLRIKCKTLTCAPTNIAVLGVTSRLMSLVSRALEYDTYGLGDIVLFGNGKRMKIDDHKDLFDIFMDHRIKSLSRCLAPKSGWKHNVESMICLLEDPEEMYRLYLVEQEKKNEDNEEQQQEEETGFENEMVVNNKEKEGDIYDQAVNDVNKKGIWRRKIDQTLKENKKTEKKKKESSKRKGKLKCDERVEKDNLTQSNKGKGEKMEKDEDPMTFEEFFMKTFKLIVKQLIMCTTDLYTHMPTSFLSLDAVKKMVKALDLLESIGTMYTHAVANKSLKEVLSGVDEIGNMIKHFRNLSSSKTECIQILKFLSESVCVPRITGRIAIQSFCLQNACLLFCTASSSAKLLKEGTPLELLVIDEAAQLKECESTIALQLSGLRHAILIGDERQLPAMVQSKICQPAEFGRSLFERLVILGHKRLLLNVQFRMHPSISLFPNKEFYESKILDGPNVKEQTYERHFLQGSMYGSYSFINVSHGKEEFDSRYSRKNMVEVAVVSEIVASLFKESVASKQKVRVGCISPYKAQVFAIQQKLGKTYNTDSNSGFSVNVRSVDGFQGGEEDLIIISTVRCNGSGSVGFLSNRQRTNVALTRARHCLWILGNGATLINSGSVWKKLVVDAQARSCFFDASDDKNLAQVVAGALVELNQLDALLAIDSLLFCNTRWKACFSDNFVKSNSRIKNVDLRKQVLCFIQRLSSGCWHQRRKANILEKQGGTSSQLLELYTVNGWLNLIWSVDVVREGSKDFQVLKFWDILPMAEIPKLAKHLDSLFGNYTVDKMNRCKCRHFEGNLVVPVTWPAGSGACKKTSTAYSDYVRPLESRLTKLSIMDEPGSSSNRYHVNAKVKIKEAQDKGMKEELASDEAGGKTEQDLSFEEIWKMV</sequence>
<protein>
    <recommendedName>
        <fullName evidence="11">P-loop containing nucleoside triphosphate hydrolases superfamily protein</fullName>
    </recommendedName>
</protein>
<feature type="region of interest" description="Disordered" evidence="5">
    <location>
        <begin position="469"/>
        <end position="511"/>
    </location>
</feature>
<dbReference type="Gene3D" id="3.40.50.300">
    <property type="entry name" value="P-loop containing nucleotide triphosphate hydrolases"/>
    <property type="match status" value="4"/>
</dbReference>
<dbReference type="GO" id="GO:0005694">
    <property type="term" value="C:chromosome"/>
    <property type="evidence" value="ECO:0007669"/>
    <property type="project" value="UniProtKB-ARBA"/>
</dbReference>
<feature type="domain" description="DNA2/NAM7 helicase-like C-terminal" evidence="7">
    <location>
        <begin position="704"/>
        <end position="899"/>
    </location>
</feature>
<feature type="compositionally biased region" description="Basic residues" evidence="5">
    <location>
        <begin position="1470"/>
        <end position="1483"/>
    </location>
</feature>